<dbReference type="EMBL" id="JAOZYB010000377">
    <property type="protein sequence ID" value="MEB3967158.1"/>
    <property type="molecule type" value="Genomic_DNA"/>
</dbReference>
<dbReference type="SUPFAM" id="SSF52467">
    <property type="entry name" value="DHS-like NAD/FAD-binding domain"/>
    <property type="match status" value="1"/>
</dbReference>
<dbReference type="Proteomes" id="UP001352223">
    <property type="component" value="Unassembled WGS sequence"/>
</dbReference>
<comment type="similarity">
    <text evidence="1 3">Belongs to the TPP enzyme family.</text>
</comment>
<comment type="caution">
    <text evidence="7">The sequence shown here is derived from an EMBL/GenBank/DDBJ whole genome shotgun (WGS) entry which is preliminary data.</text>
</comment>
<proteinExistence type="inferred from homology"/>
<dbReference type="PANTHER" id="PTHR18968">
    <property type="entry name" value="THIAMINE PYROPHOSPHATE ENZYMES"/>
    <property type="match status" value="1"/>
</dbReference>
<dbReference type="SUPFAM" id="SSF52518">
    <property type="entry name" value="Thiamin diphosphate-binding fold (THDP-binding)"/>
    <property type="match status" value="2"/>
</dbReference>
<evidence type="ECO:0000256" key="1">
    <source>
        <dbReference type="ARBA" id="ARBA00007812"/>
    </source>
</evidence>
<evidence type="ECO:0000259" key="5">
    <source>
        <dbReference type="Pfam" id="PF02775"/>
    </source>
</evidence>
<dbReference type="Gene3D" id="3.40.50.1220">
    <property type="entry name" value="TPP-binding domain"/>
    <property type="match status" value="1"/>
</dbReference>
<dbReference type="InterPro" id="IPR045229">
    <property type="entry name" value="TPP_enz"/>
</dbReference>
<dbReference type="Pfam" id="PF00205">
    <property type="entry name" value="TPP_enzyme_M"/>
    <property type="match status" value="1"/>
</dbReference>
<dbReference type="CDD" id="cd00568">
    <property type="entry name" value="TPP_enzymes"/>
    <property type="match status" value="1"/>
</dbReference>
<dbReference type="InterPro" id="IPR029061">
    <property type="entry name" value="THDP-binding"/>
</dbReference>
<protein>
    <submittedName>
        <fullName evidence="7">Thiamine pyrophosphate-binding protein</fullName>
    </submittedName>
</protein>
<dbReference type="InterPro" id="IPR011766">
    <property type="entry name" value="TPP_enzyme_TPP-bd"/>
</dbReference>
<evidence type="ECO:0000259" key="4">
    <source>
        <dbReference type="Pfam" id="PF00205"/>
    </source>
</evidence>
<evidence type="ECO:0000313" key="8">
    <source>
        <dbReference type="Proteomes" id="UP001352223"/>
    </source>
</evidence>
<dbReference type="Pfam" id="PF02775">
    <property type="entry name" value="TPP_enzyme_C"/>
    <property type="match status" value="1"/>
</dbReference>
<dbReference type="InterPro" id="IPR029035">
    <property type="entry name" value="DHS-like_NAD/FAD-binding_dom"/>
</dbReference>
<keyword evidence="2 3" id="KW-0786">Thiamine pyrophosphate</keyword>
<organism evidence="7 8">
    <name type="scientific">Streptomyces kunmingensis</name>
    <dbReference type="NCBI Taxonomy" id="68225"/>
    <lineage>
        <taxon>Bacteria</taxon>
        <taxon>Bacillati</taxon>
        <taxon>Actinomycetota</taxon>
        <taxon>Actinomycetes</taxon>
        <taxon>Kitasatosporales</taxon>
        <taxon>Streptomycetaceae</taxon>
        <taxon>Streptomyces</taxon>
    </lineage>
</organism>
<sequence length="599" mass="65338">MRVCVRLVRVRRTGRAGRRRAVRVYEAIVKGLEDVGTQTAFGGTGEHVADLLLALKDSRQIRTIITRNEQAASYMACGEAMYTNRLGFCFATGGPGAFNLINGLAVARSDSYPVLAVTGYAPLEWRGWGALNETSGLRGTPDSHAVFASTTKKSFLLTDAGDVCDVLEEAVHVAFEGRPGPVHIDVAQDLTRHGVEVKNLRRIGLDVQPVRPDEARVEEIASVLAEAFAARKRVVALVGFGAVRSEAGPEIRRMIERFQIPLVTTMDGKGIVSEGHPLAVGVFADSGHSSAWKAFREADIVLSIGNSLNQHATFDFRDDLFDGKVLIHVNISEDEFNRAYRPQYTLRSDARRAVAAVTDALEQRVGEVPRAEVEGQDYEARHIHNLPGKIHPGELAQAIGRLLPPQGVLLGDAGAHTAWLGYYVELDEGQHFRKPGSFGPMAGNVCGAIGVKIAHPERTVVVGCGDGCYTMGGFELMTAVEHDIPVIWIIFNDGEFKLIRLYQLSRRADAGLVEFQNPDFVAYARSCGADGHRVDTLDEFEEAFRAAVASGRPTLIDARITRWAVPHYSPSPEGQISGLVDVVEARLRKDQKGRQTGEE</sequence>
<name>A0ABU6CR94_9ACTN</name>
<evidence type="ECO:0000313" key="7">
    <source>
        <dbReference type="EMBL" id="MEB3967158.1"/>
    </source>
</evidence>
<reference evidence="7 8" key="1">
    <citation type="submission" date="2022-10" db="EMBL/GenBank/DDBJ databases">
        <authorList>
            <person name="Xie J."/>
            <person name="Shen N."/>
        </authorList>
    </citation>
    <scope>NUCLEOTIDE SEQUENCE [LARGE SCALE GENOMIC DNA]</scope>
    <source>
        <strain evidence="7 8">DSM 41681</strain>
    </source>
</reference>
<dbReference type="InterPro" id="IPR012000">
    <property type="entry name" value="Thiamin_PyroP_enz_cen_dom"/>
</dbReference>
<feature type="domain" description="Thiamine pyrophosphate enzyme central" evidence="4">
    <location>
        <begin position="224"/>
        <end position="356"/>
    </location>
</feature>
<evidence type="ECO:0000256" key="3">
    <source>
        <dbReference type="RuleBase" id="RU362132"/>
    </source>
</evidence>
<keyword evidence="8" id="KW-1185">Reference proteome</keyword>
<dbReference type="PANTHER" id="PTHR18968:SF13">
    <property type="entry name" value="ACETOLACTATE SYNTHASE CATALYTIC SUBUNIT, MITOCHONDRIAL"/>
    <property type="match status" value="1"/>
</dbReference>
<evidence type="ECO:0000256" key="2">
    <source>
        <dbReference type="ARBA" id="ARBA00023052"/>
    </source>
</evidence>
<dbReference type="InterPro" id="IPR012001">
    <property type="entry name" value="Thiamin_PyroP_enz_TPP-bd_dom"/>
</dbReference>
<feature type="domain" description="Thiamine pyrophosphate enzyme TPP-binding" evidence="5">
    <location>
        <begin position="412"/>
        <end position="557"/>
    </location>
</feature>
<evidence type="ECO:0000259" key="6">
    <source>
        <dbReference type="Pfam" id="PF02776"/>
    </source>
</evidence>
<dbReference type="CDD" id="cd07035">
    <property type="entry name" value="TPP_PYR_POX_like"/>
    <property type="match status" value="1"/>
</dbReference>
<dbReference type="Pfam" id="PF02776">
    <property type="entry name" value="TPP_enzyme_N"/>
    <property type="match status" value="1"/>
</dbReference>
<feature type="domain" description="Thiamine pyrophosphate enzyme N-terminal TPP-binding" evidence="6">
    <location>
        <begin position="23"/>
        <end position="132"/>
    </location>
</feature>
<accession>A0ABU6CR94</accession>
<gene>
    <name evidence="7" type="ORF">OKJ48_44035</name>
</gene>
<dbReference type="Gene3D" id="3.40.50.970">
    <property type="match status" value="2"/>
</dbReference>
<dbReference type="RefSeq" id="WP_324777148.1">
    <property type="nucleotide sequence ID" value="NZ_BAAATS010000066.1"/>
</dbReference>